<reference evidence="1 2" key="1">
    <citation type="submission" date="2020-10" db="EMBL/GenBank/DDBJ databases">
        <title>Phylogeny of dyella-like bacteria.</title>
        <authorList>
            <person name="Fu J."/>
        </authorList>
    </citation>
    <scope>NUCLEOTIDE SEQUENCE [LARGE SCALE GENOMIC DNA]</scope>
    <source>
        <strain evidence="1 2">DHOB09</strain>
    </source>
</reference>
<gene>
    <name evidence="1" type="ORF">ISN74_14200</name>
</gene>
<name>A0ABX7GQH5_9GAMM</name>
<protein>
    <submittedName>
        <fullName evidence="1">Uncharacterized protein</fullName>
    </submittedName>
</protein>
<dbReference type="RefSeq" id="WP_188799858.1">
    <property type="nucleotide sequence ID" value="NZ_BMIZ01000002.1"/>
</dbReference>
<evidence type="ECO:0000313" key="2">
    <source>
        <dbReference type="Proteomes" id="UP000663181"/>
    </source>
</evidence>
<organism evidence="1 2">
    <name type="scientific">Dyella caseinilytica</name>
    <dbReference type="NCBI Taxonomy" id="1849581"/>
    <lineage>
        <taxon>Bacteria</taxon>
        <taxon>Pseudomonadati</taxon>
        <taxon>Pseudomonadota</taxon>
        <taxon>Gammaproteobacteria</taxon>
        <taxon>Lysobacterales</taxon>
        <taxon>Rhodanobacteraceae</taxon>
        <taxon>Dyella</taxon>
    </lineage>
</organism>
<sequence length="347" mass="38764">MPYLNGCWKYRDELYYEDLVHIEAPFFAGKPPKEKIYPPGLSEYITRHRTERDMYFLKDKPFKPVARWETDESDPNKPKIVYCGGFDVSLQFNMQWLIRTARRRYDRGGIGGSPDIVRSPKQDSHKSRADMPAAQAIDNTAIWPGAPSAESLPAAHVSAGIKTGLGDTADVIAAKSPTMQQLQTLTDKKWVVLYNKPGLASATDSESSRIFIGDAYRTRPEWAASQLSHELGHAEHPPVYDFSSKEAYLQSEQLSEGYATLSNIRAQREILMNDGPKIPLSVNPDNIGKYNDIYDQAAKSGDWKSAASAIGNIFGEGEKSINPSTGELESYNKIYGDYYDATYGKGR</sequence>
<proteinExistence type="predicted"/>
<evidence type="ECO:0000313" key="1">
    <source>
        <dbReference type="EMBL" id="QRN52611.1"/>
    </source>
</evidence>
<dbReference type="EMBL" id="CP064030">
    <property type="protein sequence ID" value="QRN52611.1"/>
    <property type="molecule type" value="Genomic_DNA"/>
</dbReference>
<keyword evidence="2" id="KW-1185">Reference proteome</keyword>
<accession>A0ABX7GQH5</accession>
<dbReference type="Proteomes" id="UP000663181">
    <property type="component" value="Chromosome"/>
</dbReference>